<sequence>MKVRHVAAIAGIATGAAVAFAPLSDAAPTDLIDFDSINNSEIASLNSLFAFGATLTGVPDTAYTGGGPGELFALTPAGIAEFAPKVTDPSLVTPFEYYMYGVDPIDAGISSGTSAANVFNGAAINFADSFNATLYGLLNPNEVAPDDVFIGSANNVAAALASDNAAIWFYDRGIDDLSGYFQQDLSFLQLGDVASPGAADPVDLSSVFTAEVEGLNSLFGTAADAAGLSDKVVEGTGVLPWDTIPLGDSTDYFNTLIFGLNPENVIEEGSIGSYHVLNGALTEFANAYNVGLFALLNGGDLIDSADIFGTHAEFLEGGVVSAISDFVQLGFNDILGYFDPSALIPSM</sequence>
<name>A0ABY3VPD7_9MYCO</name>
<dbReference type="EMBL" id="CP092488">
    <property type="protein sequence ID" value="UMB71306.1"/>
    <property type="molecule type" value="Genomic_DNA"/>
</dbReference>
<evidence type="ECO:0000256" key="1">
    <source>
        <dbReference type="SAM" id="SignalP"/>
    </source>
</evidence>
<dbReference type="RefSeq" id="WP_240263057.1">
    <property type="nucleotide sequence ID" value="NZ_CP092488.2"/>
</dbReference>
<proteinExistence type="predicted"/>
<reference evidence="2" key="1">
    <citation type="submission" date="2022-08" db="EMBL/GenBank/DDBJ databases">
        <title>Whole genome sequencing of non-tuberculosis mycobacteria type-strains.</title>
        <authorList>
            <person name="Igarashi Y."/>
            <person name="Osugi A."/>
            <person name="Mitarai S."/>
        </authorList>
    </citation>
    <scope>NUCLEOTIDE SEQUENCE</scope>
    <source>
        <strain evidence="2">DSM 45127</strain>
    </source>
</reference>
<evidence type="ECO:0000313" key="3">
    <source>
        <dbReference type="Proteomes" id="UP001055336"/>
    </source>
</evidence>
<dbReference type="Proteomes" id="UP001055336">
    <property type="component" value="Chromosome"/>
</dbReference>
<organism evidence="2 3">
    <name type="scientific">Mycobacterium paraterrae</name>
    <dbReference type="NCBI Taxonomy" id="577492"/>
    <lineage>
        <taxon>Bacteria</taxon>
        <taxon>Bacillati</taxon>
        <taxon>Actinomycetota</taxon>
        <taxon>Actinomycetes</taxon>
        <taxon>Mycobacteriales</taxon>
        <taxon>Mycobacteriaceae</taxon>
        <taxon>Mycobacterium</taxon>
    </lineage>
</organism>
<accession>A0ABY3VPD7</accession>
<evidence type="ECO:0000313" key="2">
    <source>
        <dbReference type="EMBL" id="UMB71306.1"/>
    </source>
</evidence>
<gene>
    <name evidence="2" type="ORF">MKK62_08695</name>
</gene>
<feature type="chain" id="PRO_5047272206" description="PE-PGRS family protein" evidence="1">
    <location>
        <begin position="22"/>
        <end position="347"/>
    </location>
</feature>
<feature type="signal peptide" evidence="1">
    <location>
        <begin position="1"/>
        <end position="21"/>
    </location>
</feature>
<keyword evidence="1" id="KW-0732">Signal</keyword>
<keyword evidence="3" id="KW-1185">Reference proteome</keyword>
<evidence type="ECO:0008006" key="4">
    <source>
        <dbReference type="Google" id="ProtNLM"/>
    </source>
</evidence>
<protein>
    <recommendedName>
        <fullName evidence="4">PE-PGRS family protein</fullName>
    </recommendedName>
</protein>